<dbReference type="PROSITE" id="PS50114">
    <property type="entry name" value="GATA_ZN_FINGER_2"/>
    <property type="match status" value="1"/>
</dbReference>
<comment type="subcellular location">
    <subcellularLocation>
        <location evidence="1">Nucleus</location>
        <location evidence="1">Nucleolus</location>
    </subcellularLocation>
</comment>
<organism evidence="13 14">
    <name type="scientific">Globisporangium ultimum (strain ATCC 200006 / CBS 805.95 / DAOM BR144)</name>
    <name type="common">Pythium ultimum</name>
    <dbReference type="NCBI Taxonomy" id="431595"/>
    <lineage>
        <taxon>Eukaryota</taxon>
        <taxon>Sar</taxon>
        <taxon>Stramenopiles</taxon>
        <taxon>Oomycota</taxon>
        <taxon>Peronosporomycetes</taxon>
        <taxon>Pythiales</taxon>
        <taxon>Pythiaceae</taxon>
        <taxon>Globisporangium</taxon>
    </lineage>
</organism>
<dbReference type="eggNOG" id="KOG0531">
    <property type="taxonomic scope" value="Eukaryota"/>
</dbReference>
<dbReference type="STRING" id="431595.K3WAP0"/>
<dbReference type="PANTHER" id="PTHR31576:SF2">
    <property type="entry name" value="TATA BOX-BINDING PROTEIN-ASSOCIATED FACTOR RNA POLYMERASE I SUBUNIT B"/>
    <property type="match status" value="1"/>
</dbReference>
<dbReference type="InterPro" id="IPR000679">
    <property type="entry name" value="Znf_GATA"/>
</dbReference>
<keyword evidence="8" id="KW-0804">Transcription</keyword>
<dbReference type="PANTHER" id="PTHR31576">
    <property type="entry name" value="TATA BOX-BINDING PROTEIN-ASSOCIATED FACTOR RNA POLYMERASE I SUBUNIT B"/>
    <property type="match status" value="1"/>
</dbReference>
<dbReference type="GO" id="GO:0001164">
    <property type="term" value="F:RNA polymerase I core promoter sequence-specific DNA binding"/>
    <property type="evidence" value="ECO:0007669"/>
    <property type="project" value="InterPro"/>
</dbReference>
<feature type="region of interest" description="Disordered" evidence="11">
    <location>
        <begin position="567"/>
        <end position="587"/>
    </location>
</feature>
<keyword evidence="5" id="KW-0862">Zinc</keyword>
<keyword evidence="14" id="KW-1185">Reference proteome</keyword>
<dbReference type="AlphaFoldDB" id="K3WAP0"/>
<evidence type="ECO:0000256" key="11">
    <source>
        <dbReference type="SAM" id="MobiDB-lite"/>
    </source>
</evidence>
<feature type="domain" description="GATA-type" evidence="12">
    <location>
        <begin position="1"/>
        <end position="54"/>
    </location>
</feature>
<keyword evidence="6" id="KW-0805">Transcription regulation</keyword>
<evidence type="ECO:0000256" key="6">
    <source>
        <dbReference type="ARBA" id="ARBA00023015"/>
    </source>
</evidence>
<dbReference type="Proteomes" id="UP000019132">
    <property type="component" value="Unassembled WGS sequence"/>
</dbReference>
<dbReference type="GO" id="GO:0008270">
    <property type="term" value="F:zinc ion binding"/>
    <property type="evidence" value="ECO:0007669"/>
    <property type="project" value="UniProtKB-KW"/>
</dbReference>
<feature type="region of interest" description="Disordered" evidence="11">
    <location>
        <begin position="55"/>
        <end position="90"/>
    </location>
</feature>
<evidence type="ECO:0000313" key="14">
    <source>
        <dbReference type="Proteomes" id="UP000019132"/>
    </source>
</evidence>
<dbReference type="GO" id="GO:0070860">
    <property type="term" value="C:RNA polymerase I core factor complex"/>
    <property type="evidence" value="ECO:0007669"/>
    <property type="project" value="InterPro"/>
</dbReference>
<evidence type="ECO:0000259" key="12">
    <source>
        <dbReference type="PROSITE" id="PS50114"/>
    </source>
</evidence>
<keyword evidence="9" id="KW-0539">Nucleus</keyword>
<keyword evidence="4 10" id="KW-0863">Zinc-finger</keyword>
<dbReference type="EMBL" id="GL376634">
    <property type="status" value="NOT_ANNOTATED_CDS"/>
    <property type="molecule type" value="Genomic_DNA"/>
</dbReference>
<feature type="compositionally biased region" description="Acidic residues" evidence="11">
    <location>
        <begin position="211"/>
        <end position="226"/>
    </location>
</feature>
<name>K3WAP0_GLOUD</name>
<feature type="region of interest" description="Disordered" evidence="11">
    <location>
        <begin position="189"/>
        <end position="260"/>
    </location>
</feature>
<feature type="compositionally biased region" description="Basic residues" evidence="11">
    <location>
        <begin position="251"/>
        <end position="260"/>
    </location>
</feature>
<evidence type="ECO:0000256" key="2">
    <source>
        <dbReference type="ARBA" id="ARBA00006899"/>
    </source>
</evidence>
<dbReference type="VEuPathDB" id="FungiDB:PYU1_G002029"/>
<dbReference type="GO" id="GO:0006355">
    <property type="term" value="P:regulation of DNA-templated transcription"/>
    <property type="evidence" value="ECO:0007669"/>
    <property type="project" value="InterPro"/>
</dbReference>
<accession>K3WAP0</accession>
<evidence type="ECO:0000256" key="10">
    <source>
        <dbReference type="PROSITE-ProRule" id="PRU00094"/>
    </source>
</evidence>
<dbReference type="HOGENOM" id="CLU_012477_0_0_1"/>
<dbReference type="EnsemblProtists" id="PYU1_T002031">
    <property type="protein sequence ID" value="PYU1_T002031"/>
    <property type="gene ID" value="PYU1_G002029"/>
</dbReference>
<reference evidence="14" key="2">
    <citation type="submission" date="2010-04" db="EMBL/GenBank/DDBJ databases">
        <authorList>
            <person name="Buell R."/>
            <person name="Hamilton J."/>
            <person name="Hostetler J."/>
        </authorList>
    </citation>
    <scope>NUCLEOTIDE SEQUENCE [LARGE SCALE GENOMIC DNA]</scope>
    <source>
        <strain evidence="14">DAOM:BR144</strain>
    </source>
</reference>
<protein>
    <recommendedName>
        <fullName evidence="12">GATA-type domain-containing protein</fullName>
    </recommendedName>
</protein>
<proteinExistence type="inferred from homology"/>
<feature type="compositionally biased region" description="Basic and acidic residues" evidence="11">
    <location>
        <begin position="574"/>
        <end position="587"/>
    </location>
</feature>
<evidence type="ECO:0000256" key="1">
    <source>
        <dbReference type="ARBA" id="ARBA00004604"/>
    </source>
</evidence>
<dbReference type="OMA" id="ANWHEWI"/>
<evidence type="ECO:0000256" key="9">
    <source>
        <dbReference type="ARBA" id="ARBA00023242"/>
    </source>
</evidence>
<evidence type="ECO:0000313" key="13">
    <source>
        <dbReference type="EnsemblProtists" id="PYU1_T002031"/>
    </source>
</evidence>
<sequence>MSSTIECTTCGAVGESNFSKNYFGELVCELCGTQSFLQSRNETQEMDDTTLDIRKVSGMKQSTRKKRPRIKKEGGAAEDDDGDGTTPASRRRIAKRKRLQGASLLNCLRATQAVLHYQAQHAMQAGGFPSEYVDVVQEIWFLFLETWERKSSRPLLRCYSEFYFPRTKEDKAMDPAVTQQLLEQWDKESAMESTQVSVTEAAEEKEKGGDEIEDSYDSYGEVDEDGVVATTKETRTTAASTSNKPEEAKSKKPARTVKQKRLKHHSETLDRFTLVDLLGILVLAARVLNLGVLPCDFAYWVSTGELPFHNLLSECCSQELRDAVFDVSLFFDSSMKRHSPRTSRIAYHAHYLQHHLDLRLPPLNVSLVAYNICANLGFPAEVFRHFQWITARFNIKGGLPEEEVLCVQDEGQGSEEERFLDSSIGVVAHLVVAVKMCANWHEWIYERELRRKRHVPPYLDFEALRMPRRELDDFVDFCEDTLVGRERANIPPAFESHVYDLRGKYTELKRHVVSFRRGENEDEDGDTEETRLQDHPLYAYPALYTNGICAENDDEIEERVEFVKRMLQRQQEASTHRNGGDNGEQEGKKGEDVFFYPMYPHDRYTAFHAAYENVLSLLCEYVDTPISTVVPVVLKIDQRIGVLCQDFANNFYRLTKRSAVGRKAAAKKS</sequence>
<keyword evidence="7" id="KW-0238">DNA-binding</keyword>
<evidence type="ECO:0000256" key="5">
    <source>
        <dbReference type="ARBA" id="ARBA00022833"/>
    </source>
</evidence>
<dbReference type="InParanoid" id="K3WAP0"/>
<evidence type="ECO:0000256" key="8">
    <source>
        <dbReference type="ARBA" id="ARBA00023163"/>
    </source>
</evidence>
<evidence type="ECO:0000256" key="4">
    <source>
        <dbReference type="ARBA" id="ARBA00022771"/>
    </source>
</evidence>
<dbReference type="GO" id="GO:0042790">
    <property type="term" value="P:nucleolar large rRNA transcription by RNA polymerase I"/>
    <property type="evidence" value="ECO:0007669"/>
    <property type="project" value="TreeGrafter"/>
</dbReference>
<reference evidence="13" key="3">
    <citation type="submission" date="2015-02" db="UniProtKB">
        <authorList>
            <consortium name="EnsemblProtists"/>
        </authorList>
    </citation>
    <scope>IDENTIFICATION</scope>
    <source>
        <strain evidence="13">DAOM BR144</strain>
    </source>
</reference>
<comment type="similarity">
    <text evidence="2">Belongs to the RRN7/TAF1B family.</text>
</comment>
<keyword evidence="3" id="KW-0479">Metal-binding</keyword>
<evidence type="ECO:0000256" key="3">
    <source>
        <dbReference type="ARBA" id="ARBA00022723"/>
    </source>
</evidence>
<dbReference type="InterPro" id="IPR033599">
    <property type="entry name" value="TAF1B/Rrn7"/>
</dbReference>
<evidence type="ECO:0000256" key="7">
    <source>
        <dbReference type="ARBA" id="ARBA00023125"/>
    </source>
</evidence>
<reference evidence="14" key="1">
    <citation type="journal article" date="2010" name="Genome Biol.">
        <title>Genome sequence of the necrotrophic plant pathogen Pythium ultimum reveals original pathogenicity mechanisms and effector repertoire.</title>
        <authorList>
            <person name="Levesque C.A."/>
            <person name="Brouwer H."/>
            <person name="Cano L."/>
            <person name="Hamilton J.P."/>
            <person name="Holt C."/>
            <person name="Huitema E."/>
            <person name="Raffaele S."/>
            <person name="Robideau G.P."/>
            <person name="Thines M."/>
            <person name="Win J."/>
            <person name="Zerillo M.M."/>
            <person name="Beakes G.W."/>
            <person name="Boore J.L."/>
            <person name="Busam D."/>
            <person name="Dumas B."/>
            <person name="Ferriera S."/>
            <person name="Fuerstenberg S.I."/>
            <person name="Gachon C.M."/>
            <person name="Gaulin E."/>
            <person name="Govers F."/>
            <person name="Grenville-Briggs L."/>
            <person name="Horner N."/>
            <person name="Hostetler J."/>
            <person name="Jiang R.H."/>
            <person name="Johnson J."/>
            <person name="Krajaejun T."/>
            <person name="Lin H."/>
            <person name="Meijer H.J."/>
            <person name="Moore B."/>
            <person name="Morris P."/>
            <person name="Phuntmart V."/>
            <person name="Puiu D."/>
            <person name="Shetty J."/>
            <person name="Stajich J.E."/>
            <person name="Tripathy S."/>
            <person name="Wawra S."/>
            <person name="van West P."/>
            <person name="Whitty B.R."/>
            <person name="Coutinho P.M."/>
            <person name="Henrissat B."/>
            <person name="Martin F."/>
            <person name="Thomas P.D."/>
            <person name="Tyler B.M."/>
            <person name="De Vries R.P."/>
            <person name="Kamoun S."/>
            <person name="Yandell M."/>
            <person name="Tisserat N."/>
            <person name="Buell C.R."/>
        </authorList>
    </citation>
    <scope>NUCLEOTIDE SEQUENCE</scope>
    <source>
        <strain evidence="14">DAOM:BR144</strain>
    </source>
</reference>